<sequence length="285" mass="31994">MCACVACRFGHGTSRPARVRHYTSDTSDAQWAVLAALMPWPVWLDGAGGRPEEYCRRQIVDAIFYLADNGCKWRNLPADFPPWHTVYDAFTRWWAGGDVTAIHADLREACRNAAGRDFDPSAAVIDSQSIRAAETVGAATRGFDAGKKVAGRKRHVIVDCLGLLLVVLVTGANTQDRDGARPALARLRDLFDTVSLVWADGAYAGVLVDWAKSVLALTIQIVRRSDHVSGFVVIPRRWVVERTLAWICLRRRCVRDYERLPEHHEAMVTWAMILLMSRRLARQRK</sequence>
<dbReference type="Pfam" id="PF01609">
    <property type="entry name" value="DDE_Tnp_1"/>
    <property type="match status" value="1"/>
</dbReference>
<gene>
    <name evidence="3" type="ORF">D7D52_37285</name>
</gene>
<accession>A0A386ZPR7</accession>
<dbReference type="KEGG" id="nyu:D7D52_37285"/>
<name>A0A386ZPR7_9NOCA</name>
<dbReference type="Proteomes" id="UP000267164">
    <property type="component" value="Chromosome"/>
</dbReference>
<dbReference type="InterPro" id="IPR025161">
    <property type="entry name" value="IS402-like_dom"/>
</dbReference>
<dbReference type="Pfam" id="PF13340">
    <property type="entry name" value="DUF4096"/>
    <property type="match status" value="1"/>
</dbReference>
<protein>
    <submittedName>
        <fullName evidence="3">IS5 family transposase</fullName>
    </submittedName>
</protein>
<dbReference type="AlphaFoldDB" id="A0A386ZPR7"/>
<evidence type="ECO:0000259" key="1">
    <source>
        <dbReference type="Pfam" id="PF01609"/>
    </source>
</evidence>
<feature type="domain" description="Insertion element IS402-like" evidence="2">
    <location>
        <begin position="27"/>
        <end position="103"/>
    </location>
</feature>
<dbReference type="NCBIfam" id="NF033580">
    <property type="entry name" value="transpos_IS5_3"/>
    <property type="match status" value="1"/>
</dbReference>
<organism evidence="3 4">
    <name type="scientific">Nocardia yunnanensis</name>
    <dbReference type="NCBI Taxonomy" id="2382165"/>
    <lineage>
        <taxon>Bacteria</taxon>
        <taxon>Bacillati</taxon>
        <taxon>Actinomycetota</taxon>
        <taxon>Actinomycetes</taxon>
        <taxon>Mycobacteriales</taxon>
        <taxon>Nocardiaceae</taxon>
        <taxon>Nocardia</taxon>
    </lineage>
</organism>
<dbReference type="EMBL" id="CP032568">
    <property type="protein sequence ID" value="AYF79671.1"/>
    <property type="molecule type" value="Genomic_DNA"/>
</dbReference>
<evidence type="ECO:0000313" key="3">
    <source>
        <dbReference type="EMBL" id="AYF79671.1"/>
    </source>
</evidence>
<evidence type="ECO:0000259" key="2">
    <source>
        <dbReference type="Pfam" id="PF13340"/>
    </source>
</evidence>
<reference evidence="3 4" key="1">
    <citation type="submission" date="2018-09" db="EMBL/GenBank/DDBJ databases">
        <title>Nocardia yunnanensis sp. nov., an actinomycete isolated from a soil sample.</title>
        <authorList>
            <person name="Zhang J."/>
        </authorList>
    </citation>
    <scope>NUCLEOTIDE SEQUENCE [LARGE SCALE GENOMIC DNA]</scope>
    <source>
        <strain evidence="3 4">CFHS0054</strain>
    </source>
</reference>
<dbReference type="GO" id="GO:0004803">
    <property type="term" value="F:transposase activity"/>
    <property type="evidence" value="ECO:0007669"/>
    <property type="project" value="InterPro"/>
</dbReference>
<keyword evidence="4" id="KW-1185">Reference proteome</keyword>
<dbReference type="OrthoDB" id="3335835at2"/>
<dbReference type="PANTHER" id="PTHR30007">
    <property type="entry name" value="PHP DOMAIN PROTEIN"/>
    <property type="match status" value="1"/>
</dbReference>
<feature type="domain" description="Transposase IS4-like" evidence="1">
    <location>
        <begin position="119"/>
        <end position="275"/>
    </location>
</feature>
<proteinExistence type="predicted"/>
<evidence type="ECO:0000313" key="4">
    <source>
        <dbReference type="Proteomes" id="UP000267164"/>
    </source>
</evidence>
<dbReference type="InterPro" id="IPR002559">
    <property type="entry name" value="Transposase_11"/>
</dbReference>
<dbReference type="PANTHER" id="PTHR30007:SF0">
    <property type="entry name" value="TRANSPOSASE"/>
    <property type="match status" value="1"/>
</dbReference>
<dbReference type="GO" id="GO:0003677">
    <property type="term" value="F:DNA binding"/>
    <property type="evidence" value="ECO:0007669"/>
    <property type="project" value="InterPro"/>
</dbReference>
<dbReference type="GO" id="GO:0006313">
    <property type="term" value="P:DNA transposition"/>
    <property type="evidence" value="ECO:0007669"/>
    <property type="project" value="InterPro"/>
</dbReference>